<dbReference type="GO" id="GO:0008270">
    <property type="term" value="F:zinc ion binding"/>
    <property type="evidence" value="ECO:0007669"/>
    <property type="project" value="InterPro"/>
</dbReference>
<dbReference type="PANTHER" id="PTHR30096:SF0">
    <property type="entry name" value="4,5-DOPA DIOXYGENASE EXTRADIOL-LIKE PROTEIN"/>
    <property type="match status" value="1"/>
</dbReference>
<sequence length="277" mass="30972">MNSLSEFKKYTASLAEKGPLMPVLFVGHGSPMNGIQDNEFSRRWKSMAREIPTPVAVLVISAHWFTRGTKITAMDFPKTIHDFGGFPQALFDVNYPAPGNPVLAKETVSLLHSARVELDHDWGLDHGTWTVVRHMYPDAKIPVLQLSIDYTKDPQYHYDLAKELYALRSKGVLIIGSGNMVHNLRMVAWDKMDVPNYGYDWAISLNDQFKNLISEGNFKPLIQYSGLGKDAMLAIPTPEHYLPLLYTLGLKGSKDPVSFFNDRAVAGSITMTSVKIG</sequence>
<dbReference type="CDD" id="cd07363">
    <property type="entry name" value="45_DOPA_Dioxygenase"/>
    <property type="match status" value="1"/>
</dbReference>
<proteinExistence type="inferred from homology"/>
<evidence type="ECO:0000313" key="8">
    <source>
        <dbReference type="Proteomes" id="UP000326344"/>
    </source>
</evidence>
<protein>
    <submittedName>
        <fullName evidence="7">4,5-DOPA dioxygenase extradiol</fullName>
        <ecNumber evidence="7">1.13.11.29</ecNumber>
    </submittedName>
</protein>
<feature type="domain" description="Extradiol ring-cleavage dioxygenase class III enzyme subunit B" evidence="6">
    <location>
        <begin position="36"/>
        <end position="253"/>
    </location>
</feature>
<comment type="cofactor">
    <cofactor evidence="1">
        <name>Zn(2+)</name>
        <dbReference type="ChEBI" id="CHEBI:29105"/>
    </cofactor>
</comment>
<comment type="similarity">
    <text evidence="2">Belongs to the DODA-type extradiol aromatic ring-opening dioxygenase family.</text>
</comment>
<dbReference type="Proteomes" id="UP000326344">
    <property type="component" value="Unassembled WGS sequence"/>
</dbReference>
<keyword evidence="4" id="KW-0862">Zinc</keyword>
<dbReference type="EMBL" id="VTWS01000012">
    <property type="protein sequence ID" value="KAA9345510.1"/>
    <property type="molecule type" value="Genomic_DNA"/>
</dbReference>
<dbReference type="AlphaFoldDB" id="A0A5N1J491"/>
<evidence type="ECO:0000256" key="5">
    <source>
        <dbReference type="ARBA" id="ARBA00023002"/>
    </source>
</evidence>
<name>A0A5N1J491_9BACT</name>
<dbReference type="EC" id="1.13.11.29" evidence="7"/>
<dbReference type="NCBIfam" id="NF007914">
    <property type="entry name" value="PRK10628.1"/>
    <property type="match status" value="1"/>
</dbReference>
<evidence type="ECO:0000313" key="7">
    <source>
        <dbReference type="EMBL" id="KAA9345510.1"/>
    </source>
</evidence>
<dbReference type="Pfam" id="PF02900">
    <property type="entry name" value="LigB"/>
    <property type="match status" value="1"/>
</dbReference>
<keyword evidence="3" id="KW-0479">Metal-binding</keyword>
<gene>
    <name evidence="7" type="primary">ygiD</name>
    <name evidence="7" type="ORF">F0P93_29980</name>
</gene>
<keyword evidence="5 7" id="KW-0560">Oxidoreductase</keyword>
<dbReference type="SUPFAM" id="SSF53213">
    <property type="entry name" value="LigB-like"/>
    <property type="match status" value="1"/>
</dbReference>
<reference evidence="7 8" key="1">
    <citation type="submission" date="2019-09" db="EMBL/GenBank/DDBJ databases">
        <title>Genome Sequence of Larkinella sp MA1.</title>
        <authorList>
            <person name="Srinivasan S."/>
        </authorList>
    </citation>
    <scope>NUCLEOTIDE SEQUENCE [LARGE SCALE GENOMIC DNA]</scope>
    <source>
        <strain evidence="7 8">MA1</strain>
    </source>
</reference>
<comment type="caution">
    <text evidence="7">The sequence shown here is derived from an EMBL/GenBank/DDBJ whole genome shotgun (WGS) entry which is preliminary data.</text>
</comment>
<dbReference type="RefSeq" id="WP_150881477.1">
    <property type="nucleotide sequence ID" value="NZ_VTWS01000012.1"/>
</dbReference>
<dbReference type="GO" id="GO:0050297">
    <property type="term" value="F:stizolobate synthase activity"/>
    <property type="evidence" value="ECO:0007669"/>
    <property type="project" value="UniProtKB-EC"/>
</dbReference>
<dbReference type="InterPro" id="IPR014436">
    <property type="entry name" value="Extradiol_dOase_DODA"/>
</dbReference>
<dbReference type="PIRSF" id="PIRSF006157">
    <property type="entry name" value="Doxgns_DODA"/>
    <property type="match status" value="1"/>
</dbReference>
<dbReference type="GO" id="GO:0008198">
    <property type="term" value="F:ferrous iron binding"/>
    <property type="evidence" value="ECO:0007669"/>
    <property type="project" value="InterPro"/>
</dbReference>
<keyword evidence="8" id="KW-1185">Reference proteome</keyword>
<accession>A0A5N1J491</accession>
<organism evidence="7 8">
    <name type="scientific">Larkinella humicola</name>
    <dbReference type="NCBI Taxonomy" id="2607654"/>
    <lineage>
        <taxon>Bacteria</taxon>
        <taxon>Pseudomonadati</taxon>
        <taxon>Bacteroidota</taxon>
        <taxon>Cytophagia</taxon>
        <taxon>Cytophagales</taxon>
        <taxon>Spirosomataceae</taxon>
        <taxon>Larkinella</taxon>
    </lineage>
</organism>
<evidence type="ECO:0000256" key="2">
    <source>
        <dbReference type="ARBA" id="ARBA00007581"/>
    </source>
</evidence>
<evidence type="ECO:0000256" key="3">
    <source>
        <dbReference type="ARBA" id="ARBA00022723"/>
    </source>
</evidence>
<dbReference type="Gene3D" id="3.40.830.10">
    <property type="entry name" value="LigB-like"/>
    <property type="match status" value="1"/>
</dbReference>
<evidence type="ECO:0000256" key="1">
    <source>
        <dbReference type="ARBA" id="ARBA00001947"/>
    </source>
</evidence>
<dbReference type="InterPro" id="IPR004183">
    <property type="entry name" value="Xdiol_dOase_suB"/>
</dbReference>
<evidence type="ECO:0000259" key="6">
    <source>
        <dbReference type="Pfam" id="PF02900"/>
    </source>
</evidence>
<keyword evidence="7" id="KW-0223">Dioxygenase</keyword>
<dbReference type="PANTHER" id="PTHR30096">
    <property type="entry name" value="4,5-DOPA DIOXYGENASE EXTRADIOL-LIKE PROTEIN"/>
    <property type="match status" value="1"/>
</dbReference>
<evidence type="ECO:0000256" key="4">
    <source>
        <dbReference type="ARBA" id="ARBA00022833"/>
    </source>
</evidence>